<protein>
    <submittedName>
        <fullName evidence="8">TonB-dependent receptor</fullName>
    </submittedName>
</protein>
<dbReference type="Proteomes" id="UP001300692">
    <property type="component" value="Unassembled WGS sequence"/>
</dbReference>
<accession>A0ABT3D143</accession>
<comment type="subcellular location">
    <subcellularLocation>
        <location evidence="1 7">Cell outer membrane</location>
        <topology evidence="1 7">Multi-pass membrane protein</topology>
    </subcellularLocation>
</comment>
<name>A0ABT3D143_9BACT</name>
<dbReference type="Gene3D" id="2.40.170.20">
    <property type="entry name" value="TonB-dependent receptor, beta-barrel domain"/>
    <property type="match status" value="1"/>
</dbReference>
<dbReference type="InterPro" id="IPR039426">
    <property type="entry name" value="TonB-dep_rcpt-like"/>
</dbReference>
<evidence type="ECO:0000256" key="2">
    <source>
        <dbReference type="ARBA" id="ARBA00022448"/>
    </source>
</evidence>
<dbReference type="InterPro" id="IPR036942">
    <property type="entry name" value="Beta-barrel_TonB_sf"/>
</dbReference>
<evidence type="ECO:0000256" key="4">
    <source>
        <dbReference type="ARBA" id="ARBA00022692"/>
    </source>
</evidence>
<organism evidence="8 9">
    <name type="scientific">Reichenbachiella ulvae</name>
    <dbReference type="NCBI Taxonomy" id="2980104"/>
    <lineage>
        <taxon>Bacteria</taxon>
        <taxon>Pseudomonadati</taxon>
        <taxon>Bacteroidota</taxon>
        <taxon>Cytophagia</taxon>
        <taxon>Cytophagales</taxon>
        <taxon>Reichenbachiellaceae</taxon>
        <taxon>Reichenbachiella</taxon>
    </lineage>
</organism>
<evidence type="ECO:0000313" key="8">
    <source>
        <dbReference type="EMBL" id="MCV9389509.1"/>
    </source>
</evidence>
<evidence type="ECO:0000256" key="1">
    <source>
        <dbReference type="ARBA" id="ARBA00004571"/>
    </source>
</evidence>
<evidence type="ECO:0000256" key="5">
    <source>
        <dbReference type="ARBA" id="ARBA00023136"/>
    </source>
</evidence>
<dbReference type="SUPFAM" id="SSF56935">
    <property type="entry name" value="Porins"/>
    <property type="match status" value="1"/>
</dbReference>
<comment type="caution">
    <text evidence="8">The sequence shown here is derived from an EMBL/GenBank/DDBJ whole genome shotgun (WGS) entry which is preliminary data.</text>
</comment>
<evidence type="ECO:0000256" key="6">
    <source>
        <dbReference type="ARBA" id="ARBA00023237"/>
    </source>
</evidence>
<keyword evidence="3 7" id="KW-1134">Transmembrane beta strand</keyword>
<keyword evidence="5 7" id="KW-0472">Membrane</keyword>
<keyword evidence="4 7" id="KW-0812">Transmembrane</keyword>
<keyword evidence="2 7" id="KW-0813">Transport</keyword>
<dbReference type="PROSITE" id="PS52016">
    <property type="entry name" value="TONB_DEPENDENT_REC_3"/>
    <property type="match status" value="1"/>
</dbReference>
<comment type="similarity">
    <text evidence="7">Belongs to the TonB-dependent receptor family.</text>
</comment>
<sequence length="115" mass="12593">MSRLKSTEFGVDLNFFHNRFTLGYTFYKNNAENQIIPLPVNAATGFTHELINAGNIENKGHEVTLGVGIINTGAFKFDVGLNWARNRNKIIELADGYSYLLGSGEEGVSFGSSSS</sequence>
<evidence type="ECO:0000256" key="7">
    <source>
        <dbReference type="PROSITE-ProRule" id="PRU01360"/>
    </source>
</evidence>
<keyword evidence="6 7" id="KW-0998">Cell outer membrane</keyword>
<evidence type="ECO:0000256" key="3">
    <source>
        <dbReference type="ARBA" id="ARBA00022452"/>
    </source>
</evidence>
<dbReference type="EMBL" id="JAOYOD010000010">
    <property type="protein sequence ID" value="MCV9389509.1"/>
    <property type="molecule type" value="Genomic_DNA"/>
</dbReference>
<evidence type="ECO:0000313" key="9">
    <source>
        <dbReference type="Proteomes" id="UP001300692"/>
    </source>
</evidence>
<keyword evidence="8" id="KW-0675">Receptor</keyword>
<gene>
    <name evidence="8" type="ORF">N7U62_22835</name>
</gene>
<reference evidence="8 9" key="1">
    <citation type="submission" date="2022-10" db="EMBL/GenBank/DDBJ databases">
        <title>Comparative genomics and taxonomic characterization of three novel marine species of genus Reichenbachiella exhibiting antioxidant and polysaccharide degradation activities.</title>
        <authorList>
            <person name="Muhammad N."/>
            <person name="Lee Y.-J."/>
            <person name="Ko J."/>
            <person name="Kim S.-G."/>
        </authorList>
    </citation>
    <scope>NUCLEOTIDE SEQUENCE [LARGE SCALE GENOMIC DNA]</scope>
    <source>
        <strain evidence="8 9">ABR2-5</strain>
    </source>
</reference>
<proteinExistence type="inferred from homology"/>
<keyword evidence="9" id="KW-1185">Reference proteome</keyword>